<evidence type="ECO:0000313" key="3">
    <source>
        <dbReference type="Proteomes" id="UP001059822"/>
    </source>
</evidence>
<proteinExistence type="predicted"/>
<accession>A0A9Q9BS28</accession>
<dbReference type="Proteomes" id="UP001059985">
    <property type="component" value="Chromosome"/>
</dbReference>
<keyword evidence="4" id="KW-1185">Reference proteome</keyword>
<evidence type="ECO:0000313" key="4">
    <source>
        <dbReference type="Proteomes" id="UP001059985"/>
    </source>
</evidence>
<dbReference type="Pfam" id="PF05258">
    <property type="entry name" value="DciA"/>
    <property type="match status" value="1"/>
</dbReference>
<protein>
    <submittedName>
        <fullName evidence="1">DUF721 domain-containing protein</fullName>
    </submittedName>
</protein>
<dbReference type="EMBL" id="CP089286">
    <property type="protein sequence ID" value="UTO55317.1"/>
    <property type="molecule type" value="Genomic_DNA"/>
</dbReference>
<dbReference type="AlphaFoldDB" id="A0A9Q9BS28"/>
<dbReference type="Proteomes" id="UP001059822">
    <property type="component" value="Chromosome"/>
</dbReference>
<evidence type="ECO:0000313" key="1">
    <source>
        <dbReference type="EMBL" id="UTO55317.1"/>
    </source>
</evidence>
<reference evidence="1" key="1">
    <citation type="journal article" date="2022" name="Microorganisms">
        <title>Assembly and Comparison of Ca. Neoehrlichia mikurensis Genomes.</title>
        <authorList>
            <person name="Azagi T."/>
            <person name="Dirks R.P."/>
            <person name="Yebra-Pimentel E.S."/>
            <person name="Schaap P.J."/>
            <person name="Koehorst J.J."/>
            <person name="Esser H.J."/>
            <person name="Sprong H."/>
        </authorList>
    </citation>
    <scope>NUCLEOTIDE SEQUENCE</scope>
    <source>
        <strain evidence="2">18-2804</strain>
        <strain evidence="1">18-2837</strain>
    </source>
</reference>
<name>A0A9Q9BS28_9RICK</name>
<dbReference type="RefSeq" id="WP_218194128.1">
    <property type="nucleotide sequence ID" value="NZ_CP054597.1"/>
</dbReference>
<gene>
    <name evidence="2" type="ORF">LUA81_03960</name>
    <name evidence="1" type="ORF">LUA82_03995</name>
</gene>
<dbReference type="InterPro" id="IPR007922">
    <property type="entry name" value="DciA-like"/>
</dbReference>
<evidence type="ECO:0000313" key="2">
    <source>
        <dbReference type="EMBL" id="UTO56237.1"/>
    </source>
</evidence>
<sequence>MQFYKKIPGYKKLNITVENFILTKCNEYNISKTEMRILLNWSNIVGKDIAQISRPEKLSFLQNSNSGTLHLIVNHGGNAIHIQYAIPIIIEKISVYLGFKAVFNIKIKQKI</sequence>
<dbReference type="EMBL" id="CP089285">
    <property type="protein sequence ID" value="UTO56237.1"/>
    <property type="molecule type" value="Genomic_DNA"/>
</dbReference>
<organism evidence="1 3">
    <name type="scientific">Neoehrlichia mikurensis</name>
    <dbReference type="NCBI Taxonomy" id="89586"/>
    <lineage>
        <taxon>Bacteria</taxon>
        <taxon>Pseudomonadati</taxon>
        <taxon>Pseudomonadota</taxon>
        <taxon>Alphaproteobacteria</taxon>
        <taxon>Rickettsiales</taxon>
        <taxon>Anaplasmataceae</taxon>
        <taxon>Candidatus Neoehrlichia</taxon>
    </lineage>
</organism>